<dbReference type="PANTHER" id="PTHR43252:SF7">
    <property type="entry name" value="TRANSCRIPTIONAL REGULATOR YQJI"/>
    <property type="match status" value="1"/>
</dbReference>
<keyword evidence="4" id="KW-1185">Reference proteome</keyword>
<protein>
    <submittedName>
        <fullName evidence="3">Transcriptional regulator, PadR-like family</fullName>
    </submittedName>
</protein>
<evidence type="ECO:0000259" key="2">
    <source>
        <dbReference type="Pfam" id="PF03551"/>
    </source>
</evidence>
<feature type="domain" description="Transcription regulator PadR N-terminal" evidence="2">
    <location>
        <begin position="88"/>
        <end position="156"/>
    </location>
</feature>
<feature type="compositionally biased region" description="Basic and acidic residues" evidence="1">
    <location>
        <begin position="1"/>
        <end position="15"/>
    </location>
</feature>
<dbReference type="Pfam" id="PF03551">
    <property type="entry name" value="PadR"/>
    <property type="match status" value="1"/>
</dbReference>
<name>B8GHG8_METPE</name>
<dbReference type="InterPro" id="IPR005149">
    <property type="entry name" value="Tscrpt_reg_PadR_N"/>
</dbReference>
<dbReference type="RefSeq" id="WP_012617892.1">
    <property type="nucleotide sequence ID" value="NC_011832.1"/>
</dbReference>
<dbReference type="GeneID" id="7271515"/>
<evidence type="ECO:0000256" key="1">
    <source>
        <dbReference type="SAM" id="MobiDB-lite"/>
    </source>
</evidence>
<dbReference type="Proteomes" id="UP000002457">
    <property type="component" value="Chromosome"/>
</dbReference>
<accession>B8GHG8</accession>
<dbReference type="SUPFAM" id="SSF46785">
    <property type="entry name" value="Winged helix' DNA-binding domain"/>
    <property type="match status" value="1"/>
</dbReference>
<organism evidence="3 4">
    <name type="scientific">Methanosphaerula palustris (strain ATCC BAA-1556 / DSM 19958 / E1-9c)</name>
    <dbReference type="NCBI Taxonomy" id="521011"/>
    <lineage>
        <taxon>Archaea</taxon>
        <taxon>Methanobacteriati</taxon>
        <taxon>Methanobacteriota</taxon>
        <taxon>Stenosarchaea group</taxon>
        <taxon>Methanomicrobia</taxon>
        <taxon>Methanomicrobiales</taxon>
        <taxon>Methanoregulaceae</taxon>
        <taxon>Methanosphaerula</taxon>
    </lineage>
</organism>
<dbReference type="InterPro" id="IPR036388">
    <property type="entry name" value="WH-like_DNA-bd_sf"/>
</dbReference>
<dbReference type="PANTHER" id="PTHR43252">
    <property type="entry name" value="TRANSCRIPTIONAL REGULATOR YQJI"/>
    <property type="match status" value="1"/>
</dbReference>
<dbReference type="EMBL" id="CP001338">
    <property type="protein sequence ID" value="ACL16573.1"/>
    <property type="molecule type" value="Genomic_DNA"/>
</dbReference>
<dbReference type="HOGENOM" id="CLU_063440_1_0_2"/>
<proteinExistence type="predicted"/>
<dbReference type="STRING" id="521011.Mpal_1237"/>
<evidence type="ECO:0000313" key="3">
    <source>
        <dbReference type="EMBL" id="ACL16573.1"/>
    </source>
</evidence>
<dbReference type="OrthoDB" id="56053at2157"/>
<dbReference type="Gene3D" id="1.10.10.10">
    <property type="entry name" value="Winged helix-like DNA-binding domain superfamily/Winged helix DNA-binding domain"/>
    <property type="match status" value="1"/>
</dbReference>
<dbReference type="InterPro" id="IPR036390">
    <property type="entry name" value="WH_DNA-bd_sf"/>
</dbReference>
<dbReference type="KEGG" id="mpl:Mpal_1237"/>
<reference evidence="3 4" key="1">
    <citation type="journal article" date="2015" name="Genome Announc.">
        <title>Complete Genome Sequence of Methanosphaerula palustris E1-9CT, a Hydrogenotrophic Methanogen Isolated from a Minerotrophic Fen Peatland.</title>
        <authorList>
            <person name="Cadillo-Quiroz H."/>
            <person name="Browne P."/>
            <person name="Kyrpides N."/>
            <person name="Woyke T."/>
            <person name="Goodwin L."/>
            <person name="Detter C."/>
            <person name="Yavitt J.B."/>
            <person name="Zinder S.H."/>
        </authorList>
    </citation>
    <scope>NUCLEOTIDE SEQUENCE [LARGE SCALE GENOMIC DNA]</scope>
    <source>
        <strain evidence="4">ATCC BAA-1556 / DSM 19958 / E1-9c</strain>
    </source>
</reference>
<dbReference type="eggNOG" id="arCOG00002">
    <property type="taxonomic scope" value="Archaea"/>
</dbReference>
<feature type="compositionally biased region" description="Basic and acidic residues" evidence="1">
    <location>
        <begin position="31"/>
        <end position="63"/>
    </location>
</feature>
<feature type="region of interest" description="Disordered" evidence="1">
    <location>
        <begin position="1"/>
        <end position="67"/>
    </location>
</feature>
<evidence type="ECO:0000313" key="4">
    <source>
        <dbReference type="Proteomes" id="UP000002457"/>
    </source>
</evidence>
<sequence length="226" mass="25156">MNEHYFRMDDGRAQREPGFAGREGFNSGPPERNEESFGDREHHSFGGHGDFRPGPHERFDRGFGGRGHGAFGGGRERLFNSGDFKLVVLKLLSEQPSYGYQLIKTMEQRLAGGYTPSAGVIYPTLTMLEEEGLAIVSSENNKKIYSVTPEGVQYLQTNEGRVTELFNHLEEAGRHFQRGRSPELMQAFHNLRGAVAARVSRESVTPEQISKITEAINAAAKAIDEL</sequence>
<dbReference type="AlphaFoldDB" id="B8GHG8"/>
<gene>
    <name evidence="3" type="ordered locus">Mpal_1237</name>
</gene>